<dbReference type="GeneID" id="97178401"/>
<feature type="transmembrane region" description="Helical" evidence="1">
    <location>
        <begin position="7"/>
        <end position="32"/>
    </location>
</feature>
<name>A0A2H9YR41_9GAMM</name>
<evidence type="ECO:0000256" key="1">
    <source>
        <dbReference type="SAM" id="Phobius"/>
    </source>
</evidence>
<keyword evidence="1" id="KW-0472">Membrane</keyword>
<dbReference type="PROSITE" id="PS00409">
    <property type="entry name" value="PROKAR_NTER_METHYL"/>
    <property type="match status" value="1"/>
</dbReference>
<dbReference type="RefSeq" id="WP_100535209.1">
    <property type="nucleotide sequence ID" value="NZ_CBDBYO010000001.1"/>
</dbReference>
<comment type="caution">
    <text evidence="2">The sequence shown here is derived from an EMBL/GenBank/DDBJ whole genome shotgun (WGS) entry which is preliminary data.</text>
</comment>
<organism evidence="2 3">
    <name type="scientific">Acinetobacter pseudolwoffii</name>
    <dbReference type="NCBI Taxonomy" id="2053287"/>
    <lineage>
        <taxon>Bacteria</taxon>
        <taxon>Pseudomonadati</taxon>
        <taxon>Pseudomonadota</taxon>
        <taxon>Gammaproteobacteria</taxon>
        <taxon>Moraxellales</taxon>
        <taxon>Moraxellaceae</taxon>
        <taxon>Acinetobacter</taxon>
    </lineage>
</organism>
<dbReference type="Pfam" id="PF07963">
    <property type="entry name" value="N_methyl"/>
    <property type="match status" value="1"/>
</dbReference>
<proteinExistence type="predicted"/>
<gene>
    <name evidence="2" type="ORF">CWI32_09705</name>
</gene>
<dbReference type="InterPro" id="IPR012902">
    <property type="entry name" value="N_methyl_site"/>
</dbReference>
<evidence type="ECO:0000313" key="2">
    <source>
        <dbReference type="EMBL" id="PJO75118.1"/>
    </source>
</evidence>
<dbReference type="NCBIfam" id="TIGR02532">
    <property type="entry name" value="IV_pilin_GFxxxE"/>
    <property type="match status" value="1"/>
</dbReference>
<evidence type="ECO:0000313" key="3">
    <source>
        <dbReference type="Proteomes" id="UP000243446"/>
    </source>
</evidence>
<keyword evidence="1" id="KW-1133">Transmembrane helix</keyword>
<dbReference type="Proteomes" id="UP000243446">
    <property type="component" value="Unassembled WGS sequence"/>
</dbReference>
<keyword evidence="1" id="KW-0812">Transmembrane</keyword>
<accession>A0A2H9YR41</accession>
<protein>
    <submittedName>
        <fullName evidence="2">Prepilin-type cleavage/methylation domain-containing protein</fullName>
    </submittedName>
</protein>
<reference evidence="2 3" key="1">
    <citation type="submission" date="2017-11" db="EMBL/GenBank/DDBJ databases">
        <title>Revising the taxonomy of the Acinetobacter lwoffii group: the description of Acinetobacter pseudolwoffii sp. nov. and emended description of Acinetobacter lwoffii.</title>
        <authorList>
            <person name="Nemec A."/>
            <person name="Radolfova-Krizova L."/>
        </authorList>
    </citation>
    <scope>NUCLEOTIDE SEQUENCE [LARGE SCALE GENOMIC DNA]</scope>
    <source>
        <strain evidence="2 3">ANC 5044</strain>
    </source>
</reference>
<dbReference type="EMBL" id="PHRG01000004">
    <property type="protein sequence ID" value="PJO75118.1"/>
    <property type="molecule type" value="Genomic_DNA"/>
</dbReference>
<dbReference type="AlphaFoldDB" id="A0A2H9YR41"/>
<sequence>MKIKIKGFTLVELMVALALGLIIVAAAIQLLISGQSTLSYQKAMENVQDNANFGMNYITADIRQTNLDLGGRIMKNSKLSGLIVKKENYPSAMTTTDLALSSTSTGDSLANIKSDILVIQYKPAQLNGFDCEGKKVTSATTVVVQKYFIRKDEKSKNDYVLACAAGHYDSSAVTPTLTDLTSSSTGQVVLQRVDQFKVLVGVVNASNQMSYLTLKQFADAATTIRPVTLQLGVLIRSVDNSGGNTVIPASYTLLNNSYTVSNPTGVTGKFLRVPLEQTVVMRNAIGDAQ</sequence>